<evidence type="ECO:0000313" key="2">
    <source>
        <dbReference type="EMBL" id="QRP70382.1"/>
    </source>
</evidence>
<sequence length="137" mass="15546">MNNEQKKRYRDTMFIAQRFLTSIGRGSNRARFLESLEASELPAILPALSDTLAVHIREAAERHFASGEPKVIVPVGRADDQKISVLILSQERKHGFWSLSMNDLHKHARMGDIVETLDPDKLWDIEELNGTLLPDLV</sequence>
<dbReference type="GeneID" id="92761119"/>
<dbReference type="OrthoDB" id="4410910at2"/>
<name>A0A7T4EGR6_9CORY</name>
<dbReference type="Proteomes" id="UP000596145">
    <property type="component" value="Chromosome"/>
</dbReference>
<protein>
    <submittedName>
        <fullName evidence="1">Uncharacterized protein</fullName>
    </submittedName>
</protein>
<dbReference type="EMBL" id="CP069534">
    <property type="protein sequence ID" value="QRP70382.1"/>
    <property type="molecule type" value="Genomic_DNA"/>
</dbReference>
<dbReference type="Proteomes" id="UP000617681">
    <property type="component" value="Chromosome"/>
</dbReference>
<evidence type="ECO:0000313" key="1">
    <source>
        <dbReference type="EMBL" id="QQB47076.1"/>
    </source>
</evidence>
<dbReference type="RefSeq" id="WP_005388432.1">
    <property type="nucleotide sequence ID" value="NZ_CP066007.1"/>
</dbReference>
<proteinExistence type="predicted"/>
<dbReference type="EMBL" id="CP066007">
    <property type="protein sequence ID" value="QQB47076.1"/>
    <property type="molecule type" value="Genomic_DNA"/>
</dbReference>
<accession>A0A7T4EGR6</accession>
<organism evidence="1 3">
    <name type="scientific">Corynebacterium glucuronolyticum</name>
    <dbReference type="NCBI Taxonomy" id="39791"/>
    <lineage>
        <taxon>Bacteria</taxon>
        <taxon>Bacillati</taxon>
        <taxon>Actinomycetota</taxon>
        <taxon>Actinomycetes</taxon>
        <taxon>Mycobacteriales</taxon>
        <taxon>Corynebacteriaceae</taxon>
        <taxon>Corynebacterium</taxon>
    </lineage>
</organism>
<gene>
    <name evidence="1" type="ORF">I6I10_03975</name>
    <name evidence="2" type="ORF">I6J21_11590</name>
</gene>
<evidence type="ECO:0000313" key="3">
    <source>
        <dbReference type="Proteomes" id="UP000596145"/>
    </source>
</evidence>
<reference evidence="1 3" key="1">
    <citation type="submission" date="2020-12" db="EMBL/GenBank/DDBJ databases">
        <title>FDA dAtabase for Regulatory Grade micrObial Sequences (FDA-ARGOS): Supporting development and validation of Infectious Disease Dx tests.</title>
        <authorList>
            <person name="Sproer C."/>
            <person name="Gronow S."/>
            <person name="Severitt S."/>
            <person name="Schroder I."/>
            <person name="Tallon L."/>
            <person name="Sadzewicz L."/>
            <person name="Zhao X."/>
            <person name="Boylan J."/>
            <person name="Ott S."/>
            <person name="Bowen H."/>
            <person name="Vavikolanu K."/>
            <person name="Mehta A."/>
            <person name="Aluvathingal J."/>
            <person name="Nadendla S."/>
            <person name="Lowell S."/>
            <person name="Myers T."/>
            <person name="Yan Y."/>
            <person name="Sichtig H."/>
        </authorList>
    </citation>
    <scope>NUCLEOTIDE SEQUENCE [LARGE SCALE GENOMIC DNA]</scope>
    <source>
        <strain evidence="1 3">FDAARGOS_1053</strain>
        <strain evidence="2">FDAARGOS_1191</strain>
    </source>
</reference>
<dbReference type="AlphaFoldDB" id="A0A7T4EGR6"/>